<dbReference type="EMBL" id="JWZX01002681">
    <property type="protein sequence ID" value="KOO27700.1"/>
    <property type="molecule type" value="Genomic_DNA"/>
</dbReference>
<evidence type="ECO:0000256" key="2">
    <source>
        <dbReference type="ARBA" id="ARBA00023273"/>
    </source>
</evidence>
<keyword evidence="2" id="KW-0966">Cell projection</keyword>
<proteinExistence type="predicted"/>
<organism evidence="4 5">
    <name type="scientific">Chrysochromulina tobinii</name>
    <dbReference type="NCBI Taxonomy" id="1460289"/>
    <lineage>
        <taxon>Eukaryota</taxon>
        <taxon>Haptista</taxon>
        <taxon>Haptophyta</taxon>
        <taxon>Prymnesiophyceae</taxon>
        <taxon>Prymnesiales</taxon>
        <taxon>Chrysochromulinaceae</taxon>
        <taxon>Chrysochromulina</taxon>
    </lineage>
</organism>
<feature type="compositionally biased region" description="Basic and acidic residues" evidence="3">
    <location>
        <begin position="538"/>
        <end position="550"/>
    </location>
</feature>
<evidence type="ECO:0000313" key="5">
    <source>
        <dbReference type="Proteomes" id="UP000037460"/>
    </source>
</evidence>
<accession>A0A0M0JMH3</accession>
<feature type="compositionally biased region" description="Low complexity" evidence="3">
    <location>
        <begin position="1"/>
        <end position="19"/>
    </location>
</feature>
<sequence>MPPAKASPAKPAAPAAPAAKPDPKKGPTGKDDAGAQSSSAAAAAPEPVAAAVAAAVPAPLVEPAHAPEPVAVPTGATSEAKLGKEKASIDDVLAALDLDGLPNRESFERPVVAELKGHMSALTAAYVYYCKTSTECVSFEQATRLPVAGVKKLAQTLGLESTVFPIDSIVRIFGKCAKGGDMPATTKEVGNSTSLDFRGFLSFVVQVGFYRLNARYGPFAVAQAGKDKSKEAGDSVNVAALIKTFLAEIAPKLPKRSVTFANTLAADRMAQQVLQQYGAQLEHWRSSLIKAASGVGGDADAYLAFVASLEKAGIIGSSMIRDSKEGGFGSKEVTLPALAARHALLDAHEPNDVALGKLPMGLQTLLIAVGQCGDKKLDAIEGLPLAWRMRATVQALVGETEFGAAVSEALSASPVNSTSNASAEEIEAAQQAAIKKSWRMCWKMMVFKDLVGYPLWETQLHDVLQAAFFDLHKIFTYYCSNSVAGSGSIASATRIGVMEFLALAKDTEICNKEYKTENLTKEFYVANTQAMMKNSSSADRKQLPGKEGKGKGGGKGSVAAKKEAKATGKDAGGRKLPMEADKKGGQGTDQELSLYEFVNVIVRIGFARANPQWGSKYNKRELTPVPESVQLLLDECILPKAKRDTSYEFKKLLACDGPTQAVLAEYREQLQNWVRPILHRARRPDNPNPQMTYKMWVALMDGPDPETREITGPKPPCPKMVGEWTLTQESQITGDERTAKKNVLEFKCELSIPKCRWNFLRSQTVDQMGADEAAEGENSDFATLDFSEMLECIARCGVDKYSLCMKQWLPSHNRYMMQMSDAVRAFIQNLLSIKSEQVVMYELTVIKADRFDAAKFARKLDGQTPAEFKLFKECWKRMALMDVHHFPLWEKGVHDCLQRHFAPLQRVFSHYTKGVSGIDSAADALEMELEEFHDFVKDAKLETKMINFTTMTIMFAKANATNTAEAFEQRMKERSNSVVQKAKEDKANADNYAEILKGRAPKKGAFPDVLPDRFAAEYPEWGSSKAGKRPDNRLVLFEFLSCLVRIAFQRANPKFGQYDNKRQLVPLPGCLERMLVDVLLPNAKQDMSSLFREEIANNHEVQTVLAEYRDKLKYWYNEVTRLTSLKGVSDGKLTMEAWEDIVKGYKTFKKSKTAAGLVMVEWKPKPGEPSLPDWALVGDIKVNRESEITGDERTKEVYSCRLTLIQTKYAFLNSQGIDQMTAGDATNDDAMATLDFDEFAECCCRCARDKYDEVKPMTLAMAVKAFLQNLLGEKGDEAAIRDYTYIKADRFDWHQAKPLKGQTLAAHRKWLDVWQLIEIADLHYFPLWEKEVHDCLQLRFADLTSIFSHYSKSIGGSTTAEDAVEMTMTEFKDLVKDTQLETKDYNFATMCNQFIKANALNTNEVRDQRINERKSAESKQEGPSDKASKPGPKREKSAKKLKDQEMDQELVLYEFIALLVRISFWRANPYHGIHKLANKLVPLPDCLVQMLDEVVLPTAKRDDSALFRERLQSDKKLLGALAFYDAKLKVWWDKQTQSMFLREGTRKIQFQQWQDLLKNRDDPGQNLVGNWEVRQESEITGDDRCKIRHKCGLSLPQAKMAFMNSQSLDQMSAGVATDSDAMTTLDFDEFKEALARVGIEKYKSVKAMDEAAAIKGFIANLLREKNEEEVLVSATLIRADRFDWKRYSKPLPGEKLSDFKKWLAVWQRLELMDIHHFPLWEKGVHDLLQKHFKELSSCFLGYTRSISEDSAEDALEMSMGEFKDFVEDCGLETKQVGFALMTNMFVKANAVNSAQVRQQHADERRNAEGKEHEKKIGEKGGEKAAAKVAGKNDGTEAKMDQELVLYEFLSLLVRISFQRANPTFGNFGDKSKLVELPGCLERMIIDEILPRARRDNALAFRETLYAELSVQTVIAEYRDKMRVWYDATTSDDSEETDITDKLGFKQWLRVCKDGSSGNAAKETPDRNPLVGIWTCHRESDITGDPNCRTEYNWRLSVPQIKAAFMDSQGREQMEAAQSSSTDEMTVLDFDEFLECVARCGVDKYKGVKEMSPAQAVKALMQNMLGEAEEEEVVIAATYIHAERFDAQRIAKPLPSDGPGDFEKWMDCWKRIEIMDMHHWPLWEDDVFNMLQPLFKELQLIFLAYTRSISEDSAEDAMEMDMGEFHDFVVDVGLETKQYTFDVMCNQFIKANATNTAQVREQHMQGRKNNASKDDLEEQKKAKAAVPDKIKGKNDGTEAKKDAELVLYEFIGMLVRISFWRCNPKFGTFGNNDEVLAVPACLSKVLNEIILPKAKRETSGQFRTKHMQDPALLKVLNEEYAAPLLKWYKEVTSDDTKSNVITDKLTFEDWLRVLNAQDLIGVWEAAFMDSQKMGEMGVAQGSAVEASAVLDFDEFKECVARVGTAKYSAVKAMTPAMATRAMIQNMIGERDELTVLREDTYIRAERFDWKHESKALPGMSTDVHQRFMEDFGKIQLDGLYGFPTFEKEVHDTLLEHYVELKDIFGAYCKTIGVIDAAANAEMDLEEFKDFVLDVRLETKGYTFEQMGAAFNKANQSGKGLAGPPPDAQLQFYEWLGVLCRTSFASLNPTFGELLAGDGEVHDLVPVALSLKTVLETKVLPDAHREGDAAAFKKNVMAMPEVQGVLSEMRGRLQKWWSSIPFDAAVSSNKLGLAQWVTLLQQLNVLGSTRVEQGSDVVGDPSVGTVHVCRLSAPQAKAAFANSQTAADGSAESILCDFDEILEAIARCGVDKYRNVKAISKVGAVRGMIENILGDADEDAVVTRHTYVFAERFDAASGSSPGPSMSKDEHHEFLGLWSQMQLSKLHGFPLWEREVHFALLNDYGNLKSIFRAYAAGSLDGNANDMDMEEFHDFILECDLPTAEYGFDTMSLQYSEANQGSGDRVLELHEFLTMLVRIAFYRANPRSGMINVKRTEGHKDLGAEAVEVVPLPGCLTALMKQKILPLARRDNAAEFKTTVLVQPDVASVLAQERQRLRDWWELASGGKDKLEISRFTDELERALLYNDVNVADAKGGQHRCRFSVPHAKAAFCASCAEPMKGMDPEEVYETVARCGMAKYAQVTPLGAGQKVRGFIRNSLGEADEEEIVQEATGGPPVPPKPPPKQPKG</sequence>
<dbReference type="GO" id="GO:0042995">
    <property type="term" value="C:cell projection"/>
    <property type="evidence" value="ECO:0007669"/>
    <property type="project" value="UniProtKB-SubCell"/>
</dbReference>
<feature type="compositionally biased region" description="Pro residues" evidence="3">
    <location>
        <begin position="3112"/>
        <end position="3125"/>
    </location>
</feature>
<feature type="region of interest" description="Disordered" evidence="3">
    <location>
        <begin position="1410"/>
        <end position="1442"/>
    </location>
</feature>
<dbReference type="Proteomes" id="UP000037460">
    <property type="component" value="Unassembled WGS sequence"/>
</dbReference>
<feature type="compositionally biased region" description="Basic and acidic residues" evidence="3">
    <location>
        <begin position="21"/>
        <end position="33"/>
    </location>
</feature>
<evidence type="ECO:0000313" key="4">
    <source>
        <dbReference type="EMBL" id="KOO27700.1"/>
    </source>
</evidence>
<dbReference type="PANTHER" id="PTHR46613">
    <property type="entry name" value="RADIAL SPOKE HEAD 10 HOMOLOG B-RELATED"/>
    <property type="match status" value="1"/>
</dbReference>
<keyword evidence="5" id="KW-1185">Reference proteome</keyword>
<feature type="compositionally biased region" description="Basic and acidic residues" evidence="3">
    <location>
        <begin position="560"/>
        <end position="584"/>
    </location>
</feature>
<feature type="region of interest" description="Disordered" evidence="3">
    <location>
        <begin position="1796"/>
        <end position="1831"/>
    </location>
</feature>
<name>A0A0M0JMH3_9EUKA</name>
<reference evidence="5" key="1">
    <citation type="journal article" date="2015" name="PLoS Genet.">
        <title>Genome Sequence and Transcriptome Analyses of Chrysochromulina tobin: Metabolic Tools for Enhanced Algal Fitness in the Prominent Order Prymnesiales (Haptophyceae).</title>
        <authorList>
            <person name="Hovde B.T."/>
            <person name="Deodato C.R."/>
            <person name="Hunsperger H.M."/>
            <person name="Ryken S.A."/>
            <person name="Yost W."/>
            <person name="Jha R.K."/>
            <person name="Patterson J."/>
            <person name="Monnat R.J. Jr."/>
            <person name="Barlow S.B."/>
            <person name="Starkenburg S.R."/>
            <person name="Cattolico R.A."/>
        </authorList>
    </citation>
    <scope>NUCLEOTIDE SEQUENCE</scope>
    <source>
        <strain evidence="5">CCMP291</strain>
    </source>
</reference>
<feature type="compositionally biased region" description="Basic and acidic residues" evidence="3">
    <location>
        <begin position="2210"/>
        <end position="2234"/>
    </location>
</feature>
<protein>
    <submittedName>
        <fullName evidence="4">Uncharacterized protein</fullName>
    </submittedName>
</protein>
<dbReference type="PANTHER" id="PTHR46613:SF1">
    <property type="entry name" value="RADIAL SPOKE HEAD 10 HOMOLOG B-RELATED"/>
    <property type="match status" value="1"/>
</dbReference>
<evidence type="ECO:0000256" key="1">
    <source>
        <dbReference type="ARBA" id="ARBA00004316"/>
    </source>
</evidence>
<feature type="region of interest" description="Disordered" evidence="3">
    <location>
        <begin position="2198"/>
        <end position="2234"/>
    </location>
</feature>
<feature type="compositionally biased region" description="Basic and acidic residues" evidence="3">
    <location>
        <begin position="1799"/>
        <end position="1825"/>
    </location>
</feature>
<feature type="region of interest" description="Disordered" evidence="3">
    <location>
        <begin position="3099"/>
        <end position="3125"/>
    </location>
</feature>
<comment type="caution">
    <text evidence="4">The sequence shown here is derived from an EMBL/GenBank/DDBJ whole genome shotgun (WGS) entry which is preliminary data.</text>
</comment>
<feature type="region of interest" description="Disordered" evidence="3">
    <location>
        <begin position="1"/>
        <end position="46"/>
    </location>
</feature>
<evidence type="ECO:0000256" key="3">
    <source>
        <dbReference type="SAM" id="MobiDB-lite"/>
    </source>
</evidence>
<feature type="region of interest" description="Disordered" evidence="3">
    <location>
        <begin position="534"/>
        <end position="587"/>
    </location>
</feature>
<gene>
    <name evidence="4" type="ORF">Ctob_010353</name>
</gene>
<comment type="subcellular location">
    <subcellularLocation>
        <location evidence="1">Cell projection</location>
    </subcellularLocation>
</comment>